<sequence length="162" mass="18151">MKILDEVKLSQEALENTMSNINTRLVAVEARVNALDQGSDPRLEAATNAVRSENAELRCRLDDFEDRARRDNLILYGVADNPKETWSQSEDLVRTLVSSHIKVQIAQDGIERAHRLGTFVLDKSRPIIVKFSSFKVKDTIFAMKGKLKSAGISISEDFCKGN</sequence>
<dbReference type="InterPro" id="IPR004244">
    <property type="entry name" value="Transposase_22"/>
</dbReference>
<dbReference type="OrthoDB" id="6514226at2759"/>
<dbReference type="VEuPathDB" id="VectorBase:HLOH_052398"/>
<dbReference type="Proteomes" id="UP000821853">
    <property type="component" value="Chromosome 3"/>
</dbReference>
<dbReference type="PANTHER" id="PTHR11505">
    <property type="entry name" value="L1 TRANSPOSABLE ELEMENT-RELATED"/>
    <property type="match status" value="1"/>
</dbReference>
<gene>
    <name evidence="2" type="ORF">HPB48_009055</name>
</gene>
<keyword evidence="1" id="KW-0175">Coiled coil</keyword>
<organism evidence="2 3">
    <name type="scientific">Haemaphysalis longicornis</name>
    <name type="common">Bush tick</name>
    <dbReference type="NCBI Taxonomy" id="44386"/>
    <lineage>
        <taxon>Eukaryota</taxon>
        <taxon>Metazoa</taxon>
        <taxon>Ecdysozoa</taxon>
        <taxon>Arthropoda</taxon>
        <taxon>Chelicerata</taxon>
        <taxon>Arachnida</taxon>
        <taxon>Acari</taxon>
        <taxon>Parasitiformes</taxon>
        <taxon>Ixodida</taxon>
        <taxon>Ixodoidea</taxon>
        <taxon>Ixodidae</taxon>
        <taxon>Haemaphysalinae</taxon>
        <taxon>Haemaphysalis</taxon>
    </lineage>
</organism>
<evidence type="ECO:0000313" key="2">
    <source>
        <dbReference type="EMBL" id="KAH9371057.1"/>
    </source>
</evidence>
<comment type="caution">
    <text evidence="2">The sequence shown here is derived from an EMBL/GenBank/DDBJ whole genome shotgun (WGS) entry which is preliminary data.</text>
</comment>
<proteinExistence type="predicted"/>
<evidence type="ECO:0000313" key="3">
    <source>
        <dbReference type="Proteomes" id="UP000821853"/>
    </source>
</evidence>
<dbReference type="Gene3D" id="3.30.70.1820">
    <property type="entry name" value="L1 transposable element, RRM domain"/>
    <property type="match status" value="1"/>
</dbReference>
<accession>A0A9J6G8L5</accession>
<feature type="coiled-coil region" evidence="1">
    <location>
        <begin position="11"/>
        <end position="67"/>
    </location>
</feature>
<name>A0A9J6G8L5_HAELO</name>
<reference evidence="2 3" key="1">
    <citation type="journal article" date="2020" name="Cell">
        <title>Large-Scale Comparative Analyses of Tick Genomes Elucidate Their Genetic Diversity and Vector Capacities.</title>
        <authorList>
            <consortium name="Tick Genome and Microbiome Consortium (TIGMIC)"/>
            <person name="Jia N."/>
            <person name="Wang J."/>
            <person name="Shi W."/>
            <person name="Du L."/>
            <person name="Sun Y."/>
            <person name="Zhan W."/>
            <person name="Jiang J.F."/>
            <person name="Wang Q."/>
            <person name="Zhang B."/>
            <person name="Ji P."/>
            <person name="Bell-Sakyi L."/>
            <person name="Cui X.M."/>
            <person name="Yuan T.T."/>
            <person name="Jiang B.G."/>
            <person name="Yang W.F."/>
            <person name="Lam T.T."/>
            <person name="Chang Q.C."/>
            <person name="Ding S.J."/>
            <person name="Wang X.J."/>
            <person name="Zhu J.G."/>
            <person name="Ruan X.D."/>
            <person name="Zhao L."/>
            <person name="Wei J.T."/>
            <person name="Ye R.Z."/>
            <person name="Que T.C."/>
            <person name="Du C.H."/>
            <person name="Zhou Y.H."/>
            <person name="Cheng J.X."/>
            <person name="Dai P.F."/>
            <person name="Guo W.B."/>
            <person name="Han X.H."/>
            <person name="Huang E.J."/>
            <person name="Li L.F."/>
            <person name="Wei W."/>
            <person name="Gao Y.C."/>
            <person name="Liu J.Z."/>
            <person name="Shao H.Z."/>
            <person name="Wang X."/>
            <person name="Wang C.C."/>
            <person name="Yang T.C."/>
            <person name="Huo Q.B."/>
            <person name="Li W."/>
            <person name="Chen H.Y."/>
            <person name="Chen S.E."/>
            <person name="Zhou L.G."/>
            <person name="Ni X.B."/>
            <person name="Tian J.H."/>
            <person name="Sheng Y."/>
            <person name="Liu T."/>
            <person name="Pan Y.S."/>
            <person name="Xia L.Y."/>
            <person name="Li J."/>
            <person name="Zhao F."/>
            <person name="Cao W.C."/>
        </authorList>
    </citation>
    <scope>NUCLEOTIDE SEQUENCE [LARGE SCALE GENOMIC DNA]</scope>
    <source>
        <strain evidence="2">HaeL-2018</strain>
    </source>
</reference>
<dbReference type="AlphaFoldDB" id="A0A9J6G8L5"/>
<keyword evidence="3" id="KW-1185">Reference proteome</keyword>
<dbReference type="EMBL" id="JABSTR010000005">
    <property type="protein sequence ID" value="KAH9371057.1"/>
    <property type="molecule type" value="Genomic_DNA"/>
</dbReference>
<dbReference type="OMA" id="CEVRAAH"/>
<evidence type="ECO:0000256" key="1">
    <source>
        <dbReference type="SAM" id="Coils"/>
    </source>
</evidence>
<protein>
    <submittedName>
        <fullName evidence="2">Uncharacterized protein</fullName>
    </submittedName>
</protein>